<dbReference type="GO" id="GO:0090656">
    <property type="term" value="P:t-circle formation"/>
    <property type="evidence" value="ECO:0007669"/>
    <property type="project" value="TreeGrafter"/>
</dbReference>
<feature type="compositionally biased region" description="Basic and acidic residues" evidence="1">
    <location>
        <begin position="310"/>
        <end position="319"/>
    </location>
</feature>
<dbReference type="GO" id="GO:0071140">
    <property type="term" value="P:resolution of mitotic recombination intermediates"/>
    <property type="evidence" value="ECO:0007669"/>
    <property type="project" value="TreeGrafter"/>
</dbReference>
<dbReference type="GO" id="GO:0140664">
    <property type="term" value="F:ATP-dependent DNA damage sensor activity"/>
    <property type="evidence" value="ECO:0007669"/>
    <property type="project" value="InterPro"/>
</dbReference>
<dbReference type="InterPro" id="IPR027417">
    <property type="entry name" value="P-loop_NTPase"/>
</dbReference>
<keyword evidence="4" id="KW-1185">Reference proteome</keyword>
<dbReference type="PROSITE" id="PS50162">
    <property type="entry name" value="RECA_2"/>
    <property type="match status" value="1"/>
</dbReference>
<dbReference type="Pfam" id="PF06745">
    <property type="entry name" value="ATPase"/>
    <property type="match status" value="1"/>
</dbReference>
<dbReference type="GO" id="GO:0000400">
    <property type="term" value="F:four-way junction DNA binding"/>
    <property type="evidence" value="ECO:0007669"/>
    <property type="project" value="TreeGrafter"/>
</dbReference>
<dbReference type="PANTHER" id="PTHR46487">
    <property type="entry name" value="DNA REPAIR PROTEIN XRCC3"/>
    <property type="match status" value="1"/>
</dbReference>
<sequence>MSTMDRGPPGLPGLASEDSLLCHKAGLLTPLDLLLASPIDVEKQIGAGGNNSPVTSSIMITANDVVRMQHVVQLAVHPRSSPSLWQEVRQAHRSRERNVVDFVTGWTQFKATGPALSLSQIVAATPGQDEVSLTLFDYSSLPPGAYPTCSLASTSADAFLAEPTTGRQTCKKNAQAVGCRSAEASGSRFFSEGVVPTGVKSLDTMLNGGLRRGTITDLAGESGSGKTQLIIQTIMSTLLGIKMVDALDSIDLFADDPQRIPPLGDRRSPEPPHWEAAGGVALLLTGGKAAAHKVVNRLVEMVQTRYASRTQERHPRQEQHLSFSQPTSSGIFKGSGRKRSHKSMQTDTEEASPASRSGAESCVHIRRMLQNLHIAHAPNFEALHRILHHTLPSFQDTLSLSSTRGARHANQNSAPLDLIVIDNLATVLNEVHGNNVEGMMQRSRMLCDLSEQLKYVAAGSSVDSLDEHRPHLGSAVLVVNHLADALESTRLFSERCNKLRDSTTFSLLADPASDLSSDAPSNFVEPDDLHAPPDFELQAAHSSGLITSLCKLDYASTGGSGGGAVDTFSIPAEANSNVASGKVAQLGPVWTSCVNARVLLNKTRQRIALPLSLSAADSAGCFTPSTGQTVRQKHPNNSQLVCVRQAAVSFSSWCASGLELDEPAHFVITQKGLITVPPDSIQCSPAITVARDPISQGTAKAKTDPRQEVSPSEDELGFYGSEHWIDGSTLTEEDLLQAAQEAEEEAMLSGVVAQGAI</sequence>
<evidence type="ECO:0000313" key="4">
    <source>
        <dbReference type="Proteomes" id="UP000027361"/>
    </source>
</evidence>
<dbReference type="InParanoid" id="A0A066WDU0"/>
<feature type="compositionally biased region" description="Polar residues" evidence="1">
    <location>
        <begin position="320"/>
        <end position="330"/>
    </location>
</feature>
<dbReference type="PANTHER" id="PTHR46487:SF1">
    <property type="entry name" value="DNA REPAIR PROTEIN XRCC3"/>
    <property type="match status" value="1"/>
</dbReference>
<proteinExistence type="predicted"/>
<dbReference type="OrthoDB" id="1861185at2759"/>
<reference evidence="3 4" key="1">
    <citation type="submission" date="2014-05" db="EMBL/GenBank/DDBJ databases">
        <title>Draft genome sequence of a rare smut relative, Tilletiaria anomala UBC 951.</title>
        <authorList>
            <consortium name="DOE Joint Genome Institute"/>
            <person name="Toome M."/>
            <person name="Kuo A."/>
            <person name="Henrissat B."/>
            <person name="Lipzen A."/>
            <person name="Tritt A."/>
            <person name="Yoshinaga Y."/>
            <person name="Zane M."/>
            <person name="Barry K."/>
            <person name="Grigoriev I.V."/>
            <person name="Spatafora J.W."/>
            <person name="Aimea M.C."/>
        </authorList>
    </citation>
    <scope>NUCLEOTIDE SEQUENCE [LARGE SCALE GENOMIC DNA]</scope>
    <source>
        <strain evidence="3 4">UBC 951</strain>
    </source>
</reference>
<dbReference type="GO" id="GO:0061982">
    <property type="term" value="P:meiosis I cell cycle process"/>
    <property type="evidence" value="ECO:0007669"/>
    <property type="project" value="UniProtKB-ARBA"/>
</dbReference>
<dbReference type="Proteomes" id="UP000027361">
    <property type="component" value="Unassembled WGS sequence"/>
</dbReference>
<name>A0A066WDU0_TILAU</name>
<dbReference type="GO" id="GO:0005524">
    <property type="term" value="F:ATP binding"/>
    <property type="evidence" value="ECO:0007669"/>
    <property type="project" value="InterPro"/>
</dbReference>
<dbReference type="GO" id="GO:0033065">
    <property type="term" value="C:Rad51C-XRCC3 complex"/>
    <property type="evidence" value="ECO:0007669"/>
    <property type="project" value="TreeGrafter"/>
</dbReference>
<feature type="domain" description="RecA family profile 1" evidence="2">
    <location>
        <begin position="191"/>
        <end position="499"/>
    </location>
</feature>
<dbReference type="GO" id="GO:0000722">
    <property type="term" value="P:telomere maintenance via recombination"/>
    <property type="evidence" value="ECO:0007669"/>
    <property type="project" value="TreeGrafter"/>
</dbReference>
<dbReference type="RefSeq" id="XP_013244961.1">
    <property type="nucleotide sequence ID" value="XM_013389507.1"/>
</dbReference>
<dbReference type="SUPFAM" id="SSF52540">
    <property type="entry name" value="P-loop containing nucleoside triphosphate hydrolases"/>
    <property type="match status" value="1"/>
</dbReference>
<dbReference type="HOGENOM" id="CLU_368090_0_0_1"/>
<dbReference type="InterPro" id="IPR014774">
    <property type="entry name" value="KaiC-like_dom"/>
</dbReference>
<evidence type="ECO:0000259" key="2">
    <source>
        <dbReference type="PROSITE" id="PS50162"/>
    </source>
</evidence>
<dbReference type="AlphaFoldDB" id="A0A066WDU0"/>
<protein>
    <recommendedName>
        <fullName evidence="2">RecA family profile 1 domain-containing protein</fullName>
    </recommendedName>
</protein>
<gene>
    <name evidence="3" type="ORF">K437DRAFT_272812</name>
</gene>
<dbReference type="GO" id="GO:0005657">
    <property type="term" value="C:replication fork"/>
    <property type="evidence" value="ECO:0007669"/>
    <property type="project" value="TreeGrafter"/>
</dbReference>
<dbReference type="GeneID" id="25266379"/>
<dbReference type="Gene3D" id="3.40.50.300">
    <property type="entry name" value="P-loop containing nucleotide triphosphate hydrolases"/>
    <property type="match status" value="1"/>
</dbReference>
<dbReference type="InterPro" id="IPR020588">
    <property type="entry name" value="RecA_ATP-bd"/>
</dbReference>
<dbReference type="GO" id="GO:0045003">
    <property type="term" value="P:double-strand break repair via synthesis-dependent strand annealing"/>
    <property type="evidence" value="ECO:0007669"/>
    <property type="project" value="TreeGrafter"/>
</dbReference>
<organism evidence="3 4">
    <name type="scientific">Tilletiaria anomala (strain ATCC 24038 / CBS 436.72 / UBC 951)</name>
    <dbReference type="NCBI Taxonomy" id="1037660"/>
    <lineage>
        <taxon>Eukaryota</taxon>
        <taxon>Fungi</taxon>
        <taxon>Dikarya</taxon>
        <taxon>Basidiomycota</taxon>
        <taxon>Ustilaginomycotina</taxon>
        <taxon>Exobasidiomycetes</taxon>
        <taxon>Georgefischeriales</taxon>
        <taxon>Tilletiariaceae</taxon>
        <taxon>Tilletiaria</taxon>
    </lineage>
</organism>
<dbReference type="EMBL" id="JMSN01000014">
    <property type="protein sequence ID" value="KDN52122.1"/>
    <property type="molecule type" value="Genomic_DNA"/>
</dbReference>
<dbReference type="STRING" id="1037660.A0A066WDU0"/>
<accession>A0A066WDU0</accession>
<evidence type="ECO:0000256" key="1">
    <source>
        <dbReference type="SAM" id="MobiDB-lite"/>
    </source>
</evidence>
<feature type="region of interest" description="Disordered" evidence="1">
    <location>
        <begin position="307"/>
        <end position="359"/>
    </location>
</feature>
<comment type="caution">
    <text evidence="3">The sequence shown here is derived from an EMBL/GenBank/DDBJ whole genome shotgun (WGS) entry which is preliminary data.</text>
</comment>
<evidence type="ECO:0000313" key="3">
    <source>
        <dbReference type="EMBL" id="KDN52122.1"/>
    </source>
</evidence>